<feature type="transmembrane region" description="Helical" evidence="2">
    <location>
        <begin position="31"/>
        <end position="48"/>
    </location>
</feature>
<comment type="caution">
    <text evidence="3">The sequence shown here is derived from an EMBL/GenBank/DDBJ whole genome shotgun (WGS) entry which is preliminary data.</text>
</comment>
<keyword evidence="2" id="KW-1133">Transmembrane helix</keyword>
<evidence type="ECO:0000256" key="2">
    <source>
        <dbReference type="SAM" id="Phobius"/>
    </source>
</evidence>
<feature type="transmembrane region" description="Helical" evidence="2">
    <location>
        <begin position="154"/>
        <end position="170"/>
    </location>
</feature>
<dbReference type="EMBL" id="ASYR01000023">
    <property type="protein sequence ID" value="KAF0648537.1"/>
    <property type="molecule type" value="Genomic_DNA"/>
</dbReference>
<evidence type="ECO:0008006" key="5">
    <source>
        <dbReference type="Google" id="ProtNLM"/>
    </source>
</evidence>
<feature type="compositionally biased region" description="Gly residues" evidence="1">
    <location>
        <begin position="283"/>
        <end position="297"/>
    </location>
</feature>
<proteinExistence type="predicted"/>
<gene>
    <name evidence="3" type="ORF">K701_18240</name>
</gene>
<protein>
    <recommendedName>
        <fullName evidence="5">Integral membrane protein</fullName>
    </recommendedName>
</protein>
<feature type="transmembrane region" description="Helical" evidence="2">
    <location>
        <begin position="88"/>
        <end position="108"/>
    </location>
</feature>
<feature type="compositionally biased region" description="Gly residues" evidence="1">
    <location>
        <begin position="229"/>
        <end position="263"/>
    </location>
</feature>
<feature type="region of interest" description="Disordered" evidence="1">
    <location>
        <begin position="221"/>
        <end position="310"/>
    </location>
</feature>
<feature type="compositionally biased region" description="Low complexity" evidence="1">
    <location>
        <begin position="264"/>
        <end position="278"/>
    </location>
</feature>
<organism evidence="3 4">
    <name type="scientific">Streptomyces fradiae ATCC 10745 = DSM 40063</name>
    <dbReference type="NCBI Taxonomy" id="1319510"/>
    <lineage>
        <taxon>Bacteria</taxon>
        <taxon>Bacillati</taxon>
        <taxon>Actinomycetota</taxon>
        <taxon>Actinomycetes</taxon>
        <taxon>Kitasatosporales</taxon>
        <taxon>Streptomycetaceae</taxon>
        <taxon>Streptomyces</taxon>
    </lineage>
</organism>
<accession>A0ABQ6XS33</accession>
<feature type="compositionally biased region" description="Pro residues" evidence="1">
    <location>
        <begin position="300"/>
        <end position="310"/>
    </location>
</feature>
<name>A0ABQ6XS33_STRFR</name>
<keyword evidence="2" id="KW-0812">Transmembrane</keyword>
<evidence type="ECO:0000313" key="4">
    <source>
        <dbReference type="Proteomes" id="UP000731519"/>
    </source>
</evidence>
<keyword evidence="4" id="KW-1185">Reference proteome</keyword>
<keyword evidence="2" id="KW-0472">Membrane</keyword>
<reference evidence="3 4" key="1">
    <citation type="submission" date="2013-05" db="EMBL/GenBank/DDBJ databases">
        <title>Genome Sequence of Streptomyces fradiae.</title>
        <authorList>
            <person name="Kirby R."/>
        </authorList>
    </citation>
    <scope>NUCLEOTIDE SEQUENCE [LARGE SCALE GENOMIC DNA]</scope>
    <source>
        <strain evidence="3 4">ATCC 10745</strain>
    </source>
</reference>
<dbReference type="Proteomes" id="UP000731519">
    <property type="component" value="Unassembled WGS sequence"/>
</dbReference>
<sequence length="310" mass="30481">MSPAVRAFARREWGPLFGAVRAALAARGPRAVPLTTAAVCLTGLFQLVQNQPWGYGPVQAVGSVRAEDPLWAALARTPLSLFVPALDLPVWGALAQVLVVFGIAEICLGRTRTLVVAYVATLAGTTYARVGIALGPGTPLLGLPASDARVVDTGPSAAVVGLAVFVCWRYRARLTGWLVIAAMVVEAVVKPNLAGKEHLAALVAAVAAYGLARWRRGRALPRAAQGRGPSDGPGGDSSGGPGGGASGRAVGGLPGAAPGGAAPGGAAPVPGEGSSGAADGRGAEPGGTVGGTDGGAPAGAPEPVPGEAPS</sequence>
<evidence type="ECO:0000313" key="3">
    <source>
        <dbReference type="EMBL" id="KAF0648537.1"/>
    </source>
</evidence>
<feature type="transmembrane region" description="Helical" evidence="2">
    <location>
        <begin position="115"/>
        <end position="134"/>
    </location>
</feature>
<evidence type="ECO:0000256" key="1">
    <source>
        <dbReference type="SAM" id="MobiDB-lite"/>
    </source>
</evidence>